<dbReference type="Pfam" id="PF13102">
    <property type="entry name" value="Phage_int_SAM_5"/>
    <property type="match status" value="1"/>
</dbReference>
<dbReference type="InterPro" id="IPR010998">
    <property type="entry name" value="Integrase_recombinase_N"/>
</dbReference>
<keyword evidence="2" id="KW-0238">DNA-binding</keyword>
<organism evidence="5 6">
    <name type="scientific">Candidatus Merdivivens pullicola</name>
    <dbReference type="NCBI Taxonomy" id="2840872"/>
    <lineage>
        <taxon>Bacteria</taxon>
        <taxon>Pseudomonadati</taxon>
        <taxon>Bacteroidota</taxon>
        <taxon>Bacteroidia</taxon>
        <taxon>Bacteroidales</taxon>
        <taxon>Muribaculaceae</taxon>
        <taxon>Muribaculaceae incertae sedis</taxon>
        <taxon>Candidatus Merdivivens</taxon>
    </lineage>
</organism>
<dbReference type="InterPro" id="IPR002104">
    <property type="entry name" value="Integrase_catalytic"/>
</dbReference>
<dbReference type="Pfam" id="PF00589">
    <property type="entry name" value="Phage_integrase"/>
    <property type="match status" value="1"/>
</dbReference>
<proteinExistence type="inferred from homology"/>
<dbReference type="PROSITE" id="PS51898">
    <property type="entry name" value="TYR_RECOMBINASE"/>
    <property type="match status" value="1"/>
</dbReference>
<dbReference type="InterPro" id="IPR013762">
    <property type="entry name" value="Integrase-like_cat_sf"/>
</dbReference>
<dbReference type="Proteomes" id="UP000823604">
    <property type="component" value="Unassembled WGS sequence"/>
</dbReference>
<dbReference type="CDD" id="cd01185">
    <property type="entry name" value="INTN1_C_like"/>
    <property type="match status" value="1"/>
</dbReference>
<accession>A0A9D9IL06</accession>
<comment type="similarity">
    <text evidence="1">Belongs to the 'phage' integrase family.</text>
</comment>
<evidence type="ECO:0000256" key="2">
    <source>
        <dbReference type="ARBA" id="ARBA00023125"/>
    </source>
</evidence>
<evidence type="ECO:0000256" key="3">
    <source>
        <dbReference type="ARBA" id="ARBA00023172"/>
    </source>
</evidence>
<dbReference type="PANTHER" id="PTHR30349">
    <property type="entry name" value="PHAGE INTEGRASE-RELATED"/>
    <property type="match status" value="1"/>
</dbReference>
<evidence type="ECO:0000256" key="1">
    <source>
        <dbReference type="ARBA" id="ARBA00008857"/>
    </source>
</evidence>
<dbReference type="InterPro" id="IPR011010">
    <property type="entry name" value="DNA_brk_join_enz"/>
</dbReference>
<reference evidence="5" key="1">
    <citation type="submission" date="2020-10" db="EMBL/GenBank/DDBJ databases">
        <authorList>
            <person name="Gilroy R."/>
        </authorList>
    </citation>
    <scope>NUCLEOTIDE SEQUENCE</scope>
    <source>
        <strain evidence="5">B1-8020</strain>
    </source>
</reference>
<evidence type="ECO:0000259" key="4">
    <source>
        <dbReference type="PROSITE" id="PS51898"/>
    </source>
</evidence>
<comment type="caution">
    <text evidence="5">The sequence shown here is derived from an EMBL/GenBank/DDBJ whole genome shotgun (WGS) entry which is preliminary data.</text>
</comment>
<dbReference type="AlphaFoldDB" id="A0A9D9IL06"/>
<dbReference type="GO" id="GO:0015074">
    <property type="term" value="P:DNA integration"/>
    <property type="evidence" value="ECO:0007669"/>
    <property type="project" value="InterPro"/>
</dbReference>
<dbReference type="GO" id="GO:0006310">
    <property type="term" value="P:DNA recombination"/>
    <property type="evidence" value="ECO:0007669"/>
    <property type="project" value="UniProtKB-KW"/>
</dbReference>
<evidence type="ECO:0000313" key="6">
    <source>
        <dbReference type="Proteomes" id="UP000823604"/>
    </source>
</evidence>
<dbReference type="Pfam" id="PF17293">
    <property type="entry name" value="Arm-DNA-bind_5"/>
    <property type="match status" value="1"/>
</dbReference>
<dbReference type="EMBL" id="JADIMA010000078">
    <property type="protein sequence ID" value="MBO8473516.1"/>
    <property type="molecule type" value="Genomic_DNA"/>
</dbReference>
<protein>
    <submittedName>
        <fullName evidence="5">Site-specific integrase</fullName>
    </submittedName>
</protein>
<dbReference type="Gene3D" id="1.10.443.10">
    <property type="entry name" value="Intergrase catalytic core"/>
    <property type="match status" value="1"/>
</dbReference>
<name>A0A9D9IL06_9BACT</name>
<dbReference type="GO" id="GO:0003677">
    <property type="term" value="F:DNA binding"/>
    <property type="evidence" value="ECO:0007669"/>
    <property type="project" value="UniProtKB-KW"/>
</dbReference>
<dbReference type="InterPro" id="IPR050090">
    <property type="entry name" value="Tyrosine_recombinase_XerCD"/>
</dbReference>
<keyword evidence="3" id="KW-0233">DNA recombination</keyword>
<dbReference type="InterPro" id="IPR025269">
    <property type="entry name" value="SAM-like_dom"/>
</dbReference>
<dbReference type="Gene3D" id="1.10.150.130">
    <property type="match status" value="1"/>
</dbReference>
<feature type="domain" description="Tyr recombinase" evidence="4">
    <location>
        <begin position="232"/>
        <end position="424"/>
    </location>
</feature>
<gene>
    <name evidence="5" type="ORF">IAB81_07830</name>
</gene>
<dbReference type="InterPro" id="IPR035386">
    <property type="entry name" value="Arm-DNA-bind_5"/>
</dbReference>
<dbReference type="SUPFAM" id="SSF56349">
    <property type="entry name" value="DNA breaking-rejoining enzymes"/>
    <property type="match status" value="1"/>
</dbReference>
<dbReference type="PANTHER" id="PTHR30349:SF64">
    <property type="entry name" value="PROPHAGE INTEGRASE INTD-RELATED"/>
    <property type="match status" value="1"/>
</dbReference>
<evidence type="ECO:0000313" key="5">
    <source>
        <dbReference type="EMBL" id="MBO8473516.1"/>
    </source>
</evidence>
<sequence length="429" mass="50032">MHIQKGIKFLLHKRKPGDTQNLSIRMRVTMRGKSPIDFPTGHNIDLNDWDSDNQCALRSAPDAAEINRTIDEWKAIMNEIFARYELLEKRIPTYQELKDLFNDMSGRESKSATMAKNKLPATEVDLFVIFDEFIETVSKQNQWAHTTVVKFRSLERHLKEYDEHITFKTLDEAKLSGFTDFLQKKNLVNTTVAKYIAFFRWFLRWSSQKGLYKGNLHETFKPKMKGTSVESKEIIFCTQEEIKKLQDCQFSKMQRTLEYVRDMFLFCCFTGLRYSDAAKLKKDDIKNGVIHIVTRKTNEALQIELNKHSQAILDKYKDFPTKDNTALPVLSNVKANLYLKTIGQMCGLDEPTKIVYYKGNVRHDEVYPKWALLTTHCARRTFVITALQLGIPAEIIMKWTGHSDYDSMKPYIKIVDKLKEDAMTKFDNI</sequence>
<reference evidence="5" key="2">
    <citation type="journal article" date="2021" name="PeerJ">
        <title>Extensive microbial diversity within the chicken gut microbiome revealed by metagenomics and culture.</title>
        <authorList>
            <person name="Gilroy R."/>
            <person name="Ravi A."/>
            <person name="Getino M."/>
            <person name="Pursley I."/>
            <person name="Horton D.L."/>
            <person name="Alikhan N.F."/>
            <person name="Baker D."/>
            <person name="Gharbi K."/>
            <person name="Hall N."/>
            <person name="Watson M."/>
            <person name="Adriaenssens E.M."/>
            <person name="Foster-Nyarko E."/>
            <person name="Jarju S."/>
            <person name="Secka A."/>
            <person name="Antonio M."/>
            <person name="Oren A."/>
            <person name="Chaudhuri R.R."/>
            <person name="La Ragione R."/>
            <person name="Hildebrand F."/>
            <person name="Pallen M.J."/>
        </authorList>
    </citation>
    <scope>NUCLEOTIDE SEQUENCE</scope>
    <source>
        <strain evidence="5">B1-8020</strain>
    </source>
</reference>